<evidence type="ECO:0000256" key="4">
    <source>
        <dbReference type="ARBA" id="ARBA00022839"/>
    </source>
</evidence>
<dbReference type="Pfam" id="PF13742">
    <property type="entry name" value="tRNA_anti_2"/>
    <property type="match status" value="1"/>
</dbReference>
<evidence type="ECO:0000256" key="5">
    <source>
        <dbReference type="HAMAP-Rule" id="MF_00378"/>
    </source>
</evidence>
<dbReference type="PANTHER" id="PTHR30008">
    <property type="entry name" value="EXODEOXYRIBONUCLEASE 7 LARGE SUBUNIT"/>
    <property type="match status" value="1"/>
</dbReference>
<dbReference type="KEGG" id="asip:AQUSIP_16100"/>
<dbReference type="GO" id="GO:0008855">
    <property type="term" value="F:exodeoxyribonuclease VII activity"/>
    <property type="evidence" value="ECO:0007669"/>
    <property type="project" value="UniProtKB-UniRule"/>
</dbReference>
<evidence type="ECO:0000256" key="2">
    <source>
        <dbReference type="ARBA" id="ARBA00022722"/>
    </source>
</evidence>
<dbReference type="Pfam" id="PF02601">
    <property type="entry name" value="Exonuc_VII_L"/>
    <property type="match status" value="1"/>
</dbReference>
<comment type="function">
    <text evidence="5">Bidirectionally degrades single-stranded DNA into large acid-insoluble oligonucleotides, which are then degraded further into small acid-soluble oligonucleotides.</text>
</comment>
<proteinExistence type="inferred from homology"/>
<comment type="subcellular location">
    <subcellularLocation>
        <location evidence="5 6">Cytoplasm</location>
    </subcellularLocation>
</comment>
<accession>A0A5E4PIX4</accession>
<evidence type="ECO:0000256" key="1">
    <source>
        <dbReference type="ARBA" id="ARBA00022490"/>
    </source>
</evidence>
<feature type="domain" description="Exonuclease VII large subunit C-terminal" evidence="7">
    <location>
        <begin position="129"/>
        <end position="443"/>
    </location>
</feature>
<dbReference type="GO" id="GO:0003676">
    <property type="term" value="F:nucleic acid binding"/>
    <property type="evidence" value="ECO:0007669"/>
    <property type="project" value="InterPro"/>
</dbReference>
<evidence type="ECO:0000259" key="7">
    <source>
        <dbReference type="Pfam" id="PF02601"/>
    </source>
</evidence>
<evidence type="ECO:0000256" key="3">
    <source>
        <dbReference type="ARBA" id="ARBA00022801"/>
    </source>
</evidence>
<dbReference type="GO" id="GO:0005737">
    <property type="term" value="C:cytoplasm"/>
    <property type="evidence" value="ECO:0007669"/>
    <property type="project" value="UniProtKB-SubCell"/>
</dbReference>
<keyword evidence="4 5" id="KW-0269">Exonuclease</keyword>
<dbReference type="InterPro" id="IPR025824">
    <property type="entry name" value="OB-fold_nuc-bd_dom"/>
</dbReference>
<dbReference type="GO" id="GO:0009318">
    <property type="term" value="C:exodeoxyribonuclease VII complex"/>
    <property type="evidence" value="ECO:0007669"/>
    <property type="project" value="UniProtKB-UniRule"/>
</dbReference>
<dbReference type="Proteomes" id="UP000324194">
    <property type="component" value="Chromosome 1"/>
</dbReference>
<keyword evidence="2 5" id="KW-0540">Nuclease</keyword>
<dbReference type="EC" id="3.1.11.6" evidence="5"/>
<dbReference type="PANTHER" id="PTHR30008:SF0">
    <property type="entry name" value="EXODEOXYRIBONUCLEASE 7 LARGE SUBUNIT"/>
    <property type="match status" value="1"/>
</dbReference>
<dbReference type="EMBL" id="LR699119">
    <property type="protein sequence ID" value="VVC76301.1"/>
    <property type="molecule type" value="Genomic_DNA"/>
</dbReference>
<keyword evidence="1 5" id="KW-0963">Cytoplasm</keyword>
<dbReference type="HAMAP" id="MF_00378">
    <property type="entry name" value="Exonuc_7_L"/>
    <property type="match status" value="1"/>
</dbReference>
<dbReference type="CDD" id="cd04489">
    <property type="entry name" value="ExoVII_LU_OBF"/>
    <property type="match status" value="1"/>
</dbReference>
<evidence type="ECO:0000313" key="9">
    <source>
        <dbReference type="EMBL" id="VVC76301.1"/>
    </source>
</evidence>
<dbReference type="InterPro" id="IPR003753">
    <property type="entry name" value="Exonuc_VII_L"/>
</dbReference>
<dbReference type="InterPro" id="IPR020579">
    <property type="entry name" value="Exonuc_VII_lsu_C"/>
</dbReference>
<dbReference type="RefSeq" id="WP_148339524.1">
    <property type="nucleotide sequence ID" value="NZ_LR699119.1"/>
</dbReference>
<dbReference type="OrthoDB" id="9802795at2"/>
<organism evidence="9 10">
    <name type="scientific">Aquicella siphonis</name>
    <dbReference type="NCBI Taxonomy" id="254247"/>
    <lineage>
        <taxon>Bacteria</taxon>
        <taxon>Pseudomonadati</taxon>
        <taxon>Pseudomonadota</taxon>
        <taxon>Gammaproteobacteria</taxon>
        <taxon>Legionellales</taxon>
        <taxon>Coxiellaceae</taxon>
        <taxon>Aquicella</taxon>
    </lineage>
</organism>
<name>A0A5E4PIX4_9COXI</name>
<dbReference type="GO" id="GO:0006308">
    <property type="term" value="P:DNA catabolic process"/>
    <property type="evidence" value="ECO:0007669"/>
    <property type="project" value="UniProtKB-UniRule"/>
</dbReference>
<comment type="similarity">
    <text evidence="5 6">Belongs to the XseA family.</text>
</comment>
<protein>
    <recommendedName>
        <fullName evidence="5">Exodeoxyribonuclease 7 large subunit</fullName>
        <ecNumber evidence="5">3.1.11.6</ecNumber>
    </recommendedName>
    <alternativeName>
        <fullName evidence="5">Exodeoxyribonuclease VII large subunit</fullName>
        <shortName evidence="5">Exonuclease VII large subunit</shortName>
    </alternativeName>
</protein>
<feature type="domain" description="OB-fold nucleic acid binding" evidence="8">
    <location>
        <begin position="13"/>
        <end position="106"/>
    </location>
</feature>
<evidence type="ECO:0000259" key="8">
    <source>
        <dbReference type="Pfam" id="PF13742"/>
    </source>
</evidence>
<dbReference type="NCBIfam" id="TIGR00237">
    <property type="entry name" value="xseA"/>
    <property type="match status" value="1"/>
</dbReference>
<reference evidence="9 10" key="1">
    <citation type="submission" date="2019-08" db="EMBL/GenBank/DDBJ databases">
        <authorList>
            <person name="Guy L."/>
        </authorList>
    </citation>
    <scope>NUCLEOTIDE SEQUENCE [LARGE SCALE GENOMIC DNA]</scope>
    <source>
        <strain evidence="9 10">SGT-108</strain>
    </source>
</reference>
<evidence type="ECO:0000313" key="10">
    <source>
        <dbReference type="Proteomes" id="UP000324194"/>
    </source>
</evidence>
<evidence type="ECO:0000256" key="6">
    <source>
        <dbReference type="RuleBase" id="RU004355"/>
    </source>
</evidence>
<gene>
    <name evidence="5 9" type="primary">xseA</name>
    <name evidence="9" type="ORF">AQUSIP_16100</name>
</gene>
<keyword evidence="10" id="KW-1185">Reference proteome</keyword>
<sequence length="446" mass="50303">MQTTDIQQEQDIYTVSRLNNEVRYLLEESFPLIWVEGEISNFAAPNSGHWYFSLKDPSAQVRCAMFRGSQRHLGFVPKDGMHVLIKARVSLYPNRGEYQLIAEQMEERGEGKLRRAFELLKKKLEADGLFDPAHKKMLPAFPAQIGIVTSSTGAAIRDILTVLKRRYPCASVIIYPTLVQGDTAAPAIVKAIQTANRRAECDILIVARGGGSLEDLWPFNEEMVAHAIYQSRIPVISGVGHEVDFTIADFVADQRAPTPSAAAEIATPDRTELRQALSLKQKQIGRHMQAKLASSRQHLHWMQKHLYQQHPKRRLAEKMQRLDFAESSLIQTINRLLNQLRHGTKDREAHLLRLTPAHRIRQTHDLLIFKRKQFNTLISTLLAHKKTTLAKAAGTLDALSPLATLQRGFAIATTRDRHIIRSASAVCRGDEIQVRLTDGILDCLVE</sequence>
<comment type="subunit">
    <text evidence="5">Heterooligomer composed of large and small subunits.</text>
</comment>
<dbReference type="AlphaFoldDB" id="A0A5E4PIX4"/>
<comment type="catalytic activity">
    <reaction evidence="5 6">
        <text>Exonucleolytic cleavage in either 5'- to 3'- or 3'- to 5'-direction to yield nucleoside 5'-phosphates.</text>
        <dbReference type="EC" id="3.1.11.6"/>
    </reaction>
</comment>
<keyword evidence="3 5" id="KW-0378">Hydrolase</keyword>